<dbReference type="InParanoid" id="B2VU60"/>
<dbReference type="EMBL" id="DS231615">
    <property type="protein sequence ID" value="EDU40422.1"/>
    <property type="molecule type" value="Genomic_DNA"/>
</dbReference>
<evidence type="ECO:0000313" key="2">
    <source>
        <dbReference type="Proteomes" id="UP000001471"/>
    </source>
</evidence>
<name>B2VU60_PYRTR</name>
<evidence type="ECO:0000313" key="1">
    <source>
        <dbReference type="EMBL" id="EDU40422.1"/>
    </source>
</evidence>
<dbReference type="AlphaFoldDB" id="B2VU60"/>
<dbReference type="Proteomes" id="UP000001471">
    <property type="component" value="Unassembled WGS sequence"/>
</dbReference>
<reference evidence="2" key="1">
    <citation type="journal article" date="2013" name="G3 (Bethesda)">
        <title>Comparative genomics of a plant-pathogenic fungus, Pyrenophora tritici-repentis, reveals transduplication and the impact of repeat elements on pathogenicity and population divergence.</title>
        <authorList>
            <person name="Manning V.A."/>
            <person name="Pandelova I."/>
            <person name="Dhillon B."/>
            <person name="Wilhelm L.J."/>
            <person name="Goodwin S.B."/>
            <person name="Berlin A.M."/>
            <person name="Figueroa M."/>
            <person name="Freitag M."/>
            <person name="Hane J.K."/>
            <person name="Henrissat B."/>
            <person name="Holman W.H."/>
            <person name="Kodira C.D."/>
            <person name="Martin J."/>
            <person name="Oliver R.P."/>
            <person name="Robbertse B."/>
            <person name="Schackwitz W."/>
            <person name="Schwartz D.C."/>
            <person name="Spatafora J.W."/>
            <person name="Turgeon B.G."/>
            <person name="Yandava C."/>
            <person name="Young S."/>
            <person name="Zhou S."/>
            <person name="Zeng Q."/>
            <person name="Grigoriev I.V."/>
            <person name="Ma L.-J."/>
            <person name="Ciuffetti L.M."/>
        </authorList>
    </citation>
    <scope>NUCLEOTIDE SEQUENCE [LARGE SCALE GENOMIC DNA]</scope>
    <source>
        <strain evidence="2">Pt-1C-BFP</strain>
    </source>
</reference>
<sequence length="77" mass="8592">MRAHGGTMEGQLPNSSSRARFLRSDAFFIKGLYCSSARRGFEGLLVNLSASIHKMKLEAKDISYIVLVHRRNHKGTA</sequence>
<organism evidence="1 2">
    <name type="scientific">Pyrenophora tritici-repentis (strain Pt-1C-BFP)</name>
    <name type="common">Wheat tan spot fungus</name>
    <name type="synonym">Drechslera tritici-repentis</name>
    <dbReference type="NCBI Taxonomy" id="426418"/>
    <lineage>
        <taxon>Eukaryota</taxon>
        <taxon>Fungi</taxon>
        <taxon>Dikarya</taxon>
        <taxon>Ascomycota</taxon>
        <taxon>Pezizomycotina</taxon>
        <taxon>Dothideomycetes</taxon>
        <taxon>Pleosporomycetidae</taxon>
        <taxon>Pleosporales</taxon>
        <taxon>Pleosporineae</taxon>
        <taxon>Pleosporaceae</taxon>
        <taxon>Pyrenophora</taxon>
    </lineage>
</organism>
<protein>
    <submittedName>
        <fullName evidence="1">Uncharacterized protein</fullName>
    </submittedName>
</protein>
<proteinExistence type="predicted"/>
<accession>B2VU60</accession>
<dbReference type="HOGENOM" id="CLU_2639289_0_0_1"/>
<gene>
    <name evidence="1" type="ORF">PTRG_00984</name>
</gene>